<dbReference type="Pfam" id="PF00892">
    <property type="entry name" value="EamA"/>
    <property type="match status" value="2"/>
</dbReference>
<sequence>MLFALGAFFFLTLMDAFAKALGHRGYDPMQSVWMRYAVNAAILTLIYARHLPRHFKSRHPGLQLARASAQMVAATCFFFAIREIGLAEATALADLNPVIVSLGAGLFLGERLGPHRIFGIALAFAGAMIILRPGTGVIAPGAILALVTAVSFATGMLITRKVRGDSTATSLLWASYIGLAIASLAQPFVWRTPAPADLWLFLAIGLAGTMGQFLMIRAFTMAEASTLAPFGYTGLIFASLWGFMFFGSLPDGFTILGALVIIGAGLYVWWRERRAAQSLHKSPR</sequence>
<dbReference type="SUPFAM" id="SSF103481">
    <property type="entry name" value="Multidrug resistance efflux transporter EmrE"/>
    <property type="match status" value="2"/>
</dbReference>
<feature type="transmembrane region" description="Helical" evidence="1">
    <location>
        <begin position="115"/>
        <end position="131"/>
    </location>
</feature>
<keyword evidence="1" id="KW-0812">Transmembrane</keyword>
<feature type="transmembrane region" description="Helical" evidence="1">
    <location>
        <begin position="196"/>
        <end position="215"/>
    </location>
</feature>
<dbReference type="Gene3D" id="1.10.3730.20">
    <property type="match status" value="1"/>
</dbReference>
<proteinExistence type="predicted"/>
<feature type="domain" description="EamA" evidence="2">
    <location>
        <begin position="140"/>
        <end position="264"/>
    </location>
</feature>
<feature type="transmembrane region" description="Helical" evidence="1">
    <location>
        <begin position="227"/>
        <end position="246"/>
    </location>
</feature>
<evidence type="ECO:0000313" key="4">
    <source>
        <dbReference type="Proteomes" id="UP000027725"/>
    </source>
</evidence>
<name>A0A074TRL8_9RHOB</name>
<keyword evidence="4" id="KW-1185">Reference proteome</keyword>
<dbReference type="PANTHER" id="PTHR22911">
    <property type="entry name" value="ACYL-MALONYL CONDENSING ENZYME-RELATED"/>
    <property type="match status" value="1"/>
</dbReference>
<dbReference type="RefSeq" id="WP_177195337.1">
    <property type="nucleotide sequence ID" value="NZ_FOVB01000005.1"/>
</dbReference>
<feature type="transmembrane region" description="Helical" evidence="1">
    <location>
        <begin position="252"/>
        <end position="270"/>
    </location>
</feature>
<dbReference type="InterPro" id="IPR000620">
    <property type="entry name" value="EamA_dom"/>
</dbReference>
<protein>
    <submittedName>
        <fullName evidence="3">Membrane protein</fullName>
    </submittedName>
</protein>
<dbReference type="InterPro" id="IPR037185">
    <property type="entry name" value="EmrE-like"/>
</dbReference>
<evidence type="ECO:0000259" key="2">
    <source>
        <dbReference type="Pfam" id="PF00892"/>
    </source>
</evidence>
<keyword evidence="1" id="KW-0472">Membrane</keyword>
<evidence type="ECO:0000313" key="3">
    <source>
        <dbReference type="EMBL" id="KEP71618.1"/>
    </source>
</evidence>
<comment type="caution">
    <text evidence="3">The sequence shown here is derived from an EMBL/GenBank/DDBJ whole genome shotgun (WGS) entry which is preliminary data.</text>
</comment>
<feature type="transmembrane region" description="Helical" evidence="1">
    <location>
        <begin position="34"/>
        <end position="52"/>
    </location>
</feature>
<gene>
    <name evidence="3" type="ORF">DL1_00995</name>
</gene>
<feature type="transmembrane region" description="Helical" evidence="1">
    <location>
        <begin position="171"/>
        <end position="190"/>
    </location>
</feature>
<dbReference type="STRING" id="1185766.SAMN05216224_105186"/>
<feature type="domain" description="EamA" evidence="2">
    <location>
        <begin position="2"/>
        <end position="131"/>
    </location>
</feature>
<feature type="transmembrane region" description="Helical" evidence="1">
    <location>
        <begin position="137"/>
        <end position="159"/>
    </location>
</feature>
<dbReference type="Proteomes" id="UP000027725">
    <property type="component" value="Unassembled WGS sequence"/>
</dbReference>
<dbReference type="AlphaFoldDB" id="A0A074TRL8"/>
<reference evidence="3 4" key="1">
    <citation type="submission" date="2014-03" db="EMBL/GenBank/DDBJ databases">
        <title>The draft genome sequence of Thioclava dalianensis DLFJ1-1.</title>
        <authorList>
            <person name="Lai Q."/>
            <person name="Shao Z."/>
        </authorList>
    </citation>
    <scope>NUCLEOTIDE SEQUENCE [LARGE SCALE GENOMIC DNA]</scope>
    <source>
        <strain evidence="3 4">DLFJ1-1</strain>
    </source>
</reference>
<evidence type="ECO:0000256" key="1">
    <source>
        <dbReference type="SAM" id="Phobius"/>
    </source>
</evidence>
<organism evidence="3 4">
    <name type="scientific">Thioclava dalianensis</name>
    <dbReference type="NCBI Taxonomy" id="1185766"/>
    <lineage>
        <taxon>Bacteria</taxon>
        <taxon>Pseudomonadati</taxon>
        <taxon>Pseudomonadota</taxon>
        <taxon>Alphaproteobacteria</taxon>
        <taxon>Rhodobacterales</taxon>
        <taxon>Paracoccaceae</taxon>
        <taxon>Thioclava</taxon>
    </lineage>
</organism>
<dbReference type="eggNOG" id="COG0697">
    <property type="taxonomic scope" value="Bacteria"/>
</dbReference>
<keyword evidence="1" id="KW-1133">Transmembrane helix</keyword>
<dbReference type="EMBL" id="JHEH01000001">
    <property type="protein sequence ID" value="KEP71618.1"/>
    <property type="molecule type" value="Genomic_DNA"/>
</dbReference>
<accession>A0A074TRL8</accession>
<dbReference type="PANTHER" id="PTHR22911:SF103">
    <property type="entry name" value="BLR2811 PROTEIN"/>
    <property type="match status" value="1"/>
</dbReference>
<dbReference type="GO" id="GO:0016020">
    <property type="term" value="C:membrane"/>
    <property type="evidence" value="ECO:0007669"/>
    <property type="project" value="InterPro"/>
</dbReference>